<keyword evidence="3 6" id="KW-0133">Cell shape</keyword>
<dbReference type="InterPro" id="IPR050979">
    <property type="entry name" value="LD-transpeptidase"/>
</dbReference>
<feature type="domain" description="L,D-TPase catalytic" evidence="8">
    <location>
        <begin position="375"/>
        <end position="501"/>
    </location>
</feature>
<evidence type="ECO:0000256" key="7">
    <source>
        <dbReference type="SAM" id="Phobius"/>
    </source>
</evidence>
<dbReference type="Proteomes" id="UP000236488">
    <property type="component" value="Unassembled WGS sequence"/>
</dbReference>
<dbReference type="RefSeq" id="WP_087196602.1">
    <property type="nucleotide sequence ID" value="NZ_PPEL01000003.1"/>
</dbReference>
<dbReference type="CDD" id="cd16913">
    <property type="entry name" value="YkuD_like"/>
    <property type="match status" value="1"/>
</dbReference>
<sequence length="503" mass="53264">MGTRPVRYVPERAFASGGPVRPVDVAQAPSSGSKRRPLKAVGIGVGVLVALLLVAYVGVAVYFTGRFMPNSTVGDVDVSLMSSSEAQERLAEVIDGYELSIEGQGFELSLSASDAGMFFDGSAVVGDMLADMNPWAWPFELGREHDETDRLVARYNETGLEEAVRDAVGQFNASAVAPENATVSYDEAAGSFSIVPEQIGTALDADAVVEAADSALGALDEQVTLTEGHLLQPSIFESDTRLAAAVDEANTMIGADLVLQMAGTTVGEVNAELVAQWVSLDGDLNAVLDEGALTAWVDELAAQCSTVGTERSYTRADGKAVTVSGGVYGWSVDRDTLLGIVKEGVKSGRTGTVDVPCSTTGTAYNGAGARDWGSRYLDIDLSEQYVRFYDEAGALVWESACVTGTPNGEHDTPSGVYWLNQKQSPSTLVGYDGNTKIYETEVQYWMPFVGNAIGLHDADWQPDFGGTLYKEGFGSHGCVNLPPSKAGELYGLIQGGDVVVCHW</sequence>
<feature type="active site" description="Proton donor/acceptor" evidence="6">
    <location>
        <position position="456"/>
    </location>
</feature>
<evidence type="ECO:0000313" key="10">
    <source>
        <dbReference type="Proteomes" id="UP000236488"/>
    </source>
</evidence>
<feature type="active site" description="Nucleophile" evidence="6">
    <location>
        <position position="478"/>
    </location>
</feature>
<dbReference type="InterPro" id="IPR038054">
    <property type="entry name" value="LD_TPept-like_central_sf"/>
</dbReference>
<dbReference type="AlphaFoldDB" id="A0A2K2U873"/>
<dbReference type="PANTHER" id="PTHR30582">
    <property type="entry name" value="L,D-TRANSPEPTIDASE"/>
    <property type="match status" value="1"/>
</dbReference>
<dbReference type="UniPathway" id="UPA00219"/>
<proteinExistence type="predicted"/>
<dbReference type="EMBL" id="PPEL01000003">
    <property type="protein sequence ID" value="PNV66442.1"/>
    <property type="molecule type" value="Genomic_DNA"/>
</dbReference>
<gene>
    <name evidence="9" type="ORF">C2L80_01390</name>
</gene>
<dbReference type="PANTHER" id="PTHR30582:SF33">
    <property type="entry name" value="EXPORTED PROTEIN"/>
    <property type="match status" value="1"/>
</dbReference>
<evidence type="ECO:0000256" key="1">
    <source>
        <dbReference type="ARBA" id="ARBA00004752"/>
    </source>
</evidence>
<dbReference type="InterPro" id="IPR022029">
    <property type="entry name" value="YoaR-like_PG-bd"/>
</dbReference>
<evidence type="ECO:0000313" key="9">
    <source>
        <dbReference type="EMBL" id="PNV66442.1"/>
    </source>
</evidence>
<dbReference type="GO" id="GO:0071555">
    <property type="term" value="P:cell wall organization"/>
    <property type="evidence" value="ECO:0007669"/>
    <property type="project" value="UniProtKB-UniRule"/>
</dbReference>
<keyword evidence="4 6" id="KW-0573">Peptidoglycan synthesis</keyword>
<protein>
    <recommendedName>
        <fullName evidence="8">L,D-TPase catalytic domain-containing protein</fullName>
    </recommendedName>
</protein>
<evidence type="ECO:0000256" key="2">
    <source>
        <dbReference type="ARBA" id="ARBA00022679"/>
    </source>
</evidence>
<dbReference type="SUPFAM" id="SSF143985">
    <property type="entry name" value="L,D-transpeptidase pre-catalytic domain-like"/>
    <property type="match status" value="1"/>
</dbReference>
<dbReference type="PROSITE" id="PS52029">
    <property type="entry name" value="LD_TPASE"/>
    <property type="match status" value="1"/>
</dbReference>
<keyword evidence="7" id="KW-0472">Membrane</keyword>
<keyword evidence="10" id="KW-1185">Reference proteome</keyword>
<dbReference type="GO" id="GO:0018104">
    <property type="term" value="P:peptidoglycan-protein cross-linking"/>
    <property type="evidence" value="ECO:0007669"/>
    <property type="project" value="TreeGrafter"/>
</dbReference>
<dbReference type="InterPro" id="IPR005490">
    <property type="entry name" value="LD_TPept_cat_dom"/>
</dbReference>
<dbReference type="GO" id="GO:0005576">
    <property type="term" value="C:extracellular region"/>
    <property type="evidence" value="ECO:0007669"/>
    <property type="project" value="TreeGrafter"/>
</dbReference>
<evidence type="ECO:0000256" key="4">
    <source>
        <dbReference type="ARBA" id="ARBA00022984"/>
    </source>
</evidence>
<feature type="transmembrane region" description="Helical" evidence="7">
    <location>
        <begin position="40"/>
        <end position="63"/>
    </location>
</feature>
<dbReference type="SUPFAM" id="SSF141523">
    <property type="entry name" value="L,D-transpeptidase catalytic domain-like"/>
    <property type="match status" value="1"/>
</dbReference>
<dbReference type="InterPro" id="IPR038063">
    <property type="entry name" value="Transpep_catalytic_dom"/>
</dbReference>
<name>A0A2K2U873_9ACTN</name>
<evidence type="ECO:0000256" key="3">
    <source>
        <dbReference type="ARBA" id="ARBA00022960"/>
    </source>
</evidence>
<dbReference type="GO" id="GO:0071972">
    <property type="term" value="F:peptidoglycan L,D-transpeptidase activity"/>
    <property type="evidence" value="ECO:0007669"/>
    <property type="project" value="TreeGrafter"/>
</dbReference>
<comment type="pathway">
    <text evidence="1 6">Cell wall biogenesis; peptidoglycan biosynthesis.</text>
</comment>
<keyword evidence="7" id="KW-0812">Transmembrane</keyword>
<reference evidence="9 10" key="1">
    <citation type="journal article" date="2018" name="Int. J. Syst. Evol. Microbiol.">
        <title>Rubneribacter badeniensis gen. nov., sp. nov. and Enteroscipio rubneri gen. nov., sp. nov., new members of the Eggerthellaceae isolated from human faeces.</title>
        <authorList>
            <person name="Danylec N."/>
            <person name="Gobl A."/>
            <person name="Stoll D.A."/>
            <person name="Hetzer B."/>
            <person name="Kulling S.E."/>
            <person name="Huch M."/>
        </authorList>
    </citation>
    <scope>NUCLEOTIDE SEQUENCE [LARGE SCALE GENOMIC DNA]</scope>
    <source>
        <strain evidence="9 10">ResAG-85</strain>
    </source>
</reference>
<comment type="caution">
    <text evidence="9">The sequence shown here is derived from an EMBL/GenBank/DDBJ whole genome shotgun (WGS) entry which is preliminary data.</text>
</comment>
<dbReference type="Pfam" id="PF03734">
    <property type="entry name" value="YkuD"/>
    <property type="match status" value="1"/>
</dbReference>
<evidence type="ECO:0000256" key="6">
    <source>
        <dbReference type="PROSITE-ProRule" id="PRU01373"/>
    </source>
</evidence>
<keyword evidence="7" id="KW-1133">Transmembrane helix</keyword>
<organism evidence="9 10">
    <name type="scientific">Rubneribacter badeniensis</name>
    <dbReference type="NCBI Taxonomy" id="2070688"/>
    <lineage>
        <taxon>Bacteria</taxon>
        <taxon>Bacillati</taxon>
        <taxon>Actinomycetota</taxon>
        <taxon>Coriobacteriia</taxon>
        <taxon>Eggerthellales</taxon>
        <taxon>Eggerthellaceae</taxon>
        <taxon>Rubneribacter</taxon>
    </lineage>
</organism>
<accession>A0A2K2U873</accession>
<dbReference type="Gene3D" id="2.40.440.10">
    <property type="entry name" value="L,D-transpeptidase catalytic domain-like"/>
    <property type="match status" value="1"/>
</dbReference>
<dbReference type="GO" id="GO:0008360">
    <property type="term" value="P:regulation of cell shape"/>
    <property type="evidence" value="ECO:0007669"/>
    <property type="project" value="UniProtKB-UniRule"/>
</dbReference>
<dbReference type="Gene3D" id="3.10.20.800">
    <property type="match status" value="1"/>
</dbReference>
<dbReference type="Pfam" id="PF12229">
    <property type="entry name" value="PG_binding_4"/>
    <property type="match status" value="1"/>
</dbReference>
<keyword evidence="2" id="KW-0808">Transferase</keyword>
<evidence type="ECO:0000256" key="5">
    <source>
        <dbReference type="ARBA" id="ARBA00023316"/>
    </source>
</evidence>
<dbReference type="GO" id="GO:0016740">
    <property type="term" value="F:transferase activity"/>
    <property type="evidence" value="ECO:0007669"/>
    <property type="project" value="UniProtKB-KW"/>
</dbReference>
<evidence type="ECO:0000259" key="8">
    <source>
        <dbReference type="PROSITE" id="PS52029"/>
    </source>
</evidence>
<keyword evidence="5 6" id="KW-0961">Cell wall biogenesis/degradation</keyword>